<dbReference type="Pfam" id="PF26147">
    <property type="entry name" value="AB_HYDROLASE_YMC0-YMC35"/>
    <property type="match status" value="1"/>
</dbReference>
<dbReference type="OrthoDB" id="5598028at2759"/>
<name>A0A9P4TL87_CURKU</name>
<feature type="compositionally biased region" description="Low complexity" evidence="1">
    <location>
        <begin position="346"/>
        <end position="355"/>
    </location>
</feature>
<feature type="compositionally biased region" description="Low complexity" evidence="1">
    <location>
        <begin position="13"/>
        <end position="72"/>
    </location>
</feature>
<accession>A0A9P4TL87</accession>
<comment type="caution">
    <text evidence="3">The sequence shown here is derived from an EMBL/GenBank/DDBJ whole genome shotgun (WGS) entry which is preliminary data.</text>
</comment>
<organism evidence="3 4">
    <name type="scientific">Curvularia kusanoi</name>
    <name type="common">Cochliobolus kusanoi</name>
    <dbReference type="NCBI Taxonomy" id="90978"/>
    <lineage>
        <taxon>Eukaryota</taxon>
        <taxon>Fungi</taxon>
        <taxon>Dikarya</taxon>
        <taxon>Ascomycota</taxon>
        <taxon>Pezizomycotina</taxon>
        <taxon>Dothideomycetes</taxon>
        <taxon>Pleosporomycetidae</taxon>
        <taxon>Pleosporales</taxon>
        <taxon>Pleosporineae</taxon>
        <taxon>Pleosporaceae</taxon>
        <taxon>Curvularia</taxon>
    </lineage>
</organism>
<sequence>MGPRKKVKPNTEAPTNNGTKKATAASTASDTSTSTGPAPGALDASTTSQDTAASKSASAAPAASDDASTPTTRGTQTPKSGRKWLGGTGSWRSKAPAVVKTAQETIGISVSGGAASELPTEEAKKSSEDVSPARFLTKRKSSKSFALPASTTKITVASDGSVEEVEVPAPKNEDSSALDTAPKGDEAPLPPEPPRPEQAANTWAWTSWWSRPDGYTEAAKVANAGHASIKEASSTPLPGPTPSEEPDSNAKGLDGAGEDGHSVGAAKPLPSSEAASQSAETTETPATDDKSAARNTKSGSWFWLWSNAQNIQANSPTPQQPAQDFFTPNTYSDQATDLEPQPPATEIPAEIPPATQTEASPPTAAPVHTAQESSKGQAKASGWAFWYREPTTDTKPAEGQAQKHVGEVAVFDTPSQSHPEAAQFNEQEAAGSASPEPSKQPPKPRESLVKKSLGSLRGRSKKETASQDLSKETLTDTATVSAPATPAQSSPERKPSSAEIAPAHPSSPKQTSKAKQEPANASLSPKQAQKSIQEPVNALKPSTPPNLILPEFQSTYRLSQQPSFWKQVRQYFLGGEPPAPHLHINPAPPRIKKAVAIGVHGFFPAPIFQRIMGQPTGTSIRFANAAAAAIKDWSEARGYCPEIEQVALEGEGFIAERVNTLWKLLLNWIDHIKEADFILVACHSQGVPVSMMLVAKLIQFGCVNAARIGVCAMAGINMGPFIEYKTRYFGPTAAELFEFSDPKSLVSQMYLAALDEVLRFGVRVLYVGSIDDQLVSLESSTFSTLSHPYIYRAVFVDGRIHAPDFLTHLVGFTLKLRNLGLPDHGLIRELSPALAGSLYGGEGHSRVYEDPRVYALAVSHALETTSLPVAPQQRPSSSASFAGINIPVIGETASKDKKEDVLKLRVRDYETPATAASQNPYFLPWAMRGLLEEDFVKKELGGEVEELLGLFEDWKPTAKQLKEVKFRLEAVRSKL</sequence>
<evidence type="ECO:0000313" key="3">
    <source>
        <dbReference type="EMBL" id="KAF3009977.1"/>
    </source>
</evidence>
<evidence type="ECO:0000256" key="1">
    <source>
        <dbReference type="SAM" id="MobiDB-lite"/>
    </source>
</evidence>
<evidence type="ECO:0000313" key="4">
    <source>
        <dbReference type="Proteomes" id="UP000801428"/>
    </source>
</evidence>
<dbReference type="Proteomes" id="UP000801428">
    <property type="component" value="Unassembled WGS sequence"/>
</dbReference>
<feature type="compositionally biased region" description="Low complexity" evidence="1">
    <location>
        <begin position="270"/>
        <end position="285"/>
    </location>
</feature>
<feature type="region of interest" description="Disordered" evidence="1">
    <location>
        <begin position="309"/>
        <end position="545"/>
    </location>
</feature>
<feature type="region of interest" description="Disordered" evidence="1">
    <location>
        <begin position="157"/>
        <end position="205"/>
    </location>
</feature>
<evidence type="ECO:0000259" key="2">
    <source>
        <dbReference type="Pfam" id="PF26147"/>
    </source>
</evidence>
<proteinExistence type="predicted"/>
<dbReference type="InterPro" id="IPR058934">
    <property type="entry name" value="YMC020W-like"/>
</dbReference>
<feature type="region of interest" description="Disordered" evidence="1">
    <location>
        <begin position="226"/>
        <end position="295"/>
    </location>
</feature>
<feature type="compositionally biased region" description="Polar residues" evidence="1">
    <location>
        <begin position="507"/>
        <end position="534"/>
    </location>
</feature>
<protein>
    <recommendedName>
        <fullName evidence="2">YMC020W-like alpha/beta hydrolase domain-containing protein</fullName>
    </recommendedName>
</protein>
<gene>
    <name evidence="3" type="ORF">E8E13_011304</name>
</gene>
<dbReference type="PANTHER" id="PTHR47349">
    <property type="entry name" value="CHROMOSOME 8, WHOLE GENOME SHOTGUN SEQUENCE"/>
    <property type="match status" value="1"/>
</dbReference>
<dbReference type="EMBL" id="SWKU01000002">
    <property type="protein sequence ID" value="KAF3009977.1"/>
    <property type="molecule type" value="Genomic_DNA"/>
</dbReference>
<feature type="compositionally biased region" description="Polar residues" evidence="1">
    <location>
        <begin position="309"/>
        <end position="335"/>
    </location>
</feature>
<dbReference type="PANTHER" id="PTHR47349:SF1">
    <property type="entry name" value="AER328WP"/>
    <property type="match status" value="1"/>
</dbReference>
<dbReference type="InterPro" id="IPR058933">
    <property type="entry name" value="YMC020W-like_ab_hydrolase"/>
</dbReference>
<feature type="compositionally biased region" description="Polar residues" evidence="1">
    <location>
        <begin position="475"/>
        <end position="490"/>
    </location>
</feature>
<keyword evidence="4" id="KW-1185">Reference proteome</keyword>
<feature type="domain" description="YMC020W-like alpha/beta hydrolase" evidence="2">
    <location>
        <begin position="549"/>
        <end position="873"/>
    </location>
</feature>
<reference evidence="3" key="1">
    <citation type="submission" date="2019-04" db="EMBL/GenBank/DDBJ databases">
        <title>Sequencing of skin fungus with MAO and IRED activity.</title>
        <authorList>
            <person name="Marsaioli A.J."/>
            <person name="Bonatto J.M.C."/>
            <person name="Reis Junior O."/>
        </authorList>
    </citation>
    <scope>NUCLEOTIDE SEQUENCE</scope>
    <source>
        <strain evidence="3">30M1</strain>
    </source>
</reference>
<dbReference type="AlphaFoldDB" id="A0A9P4TL87"/>
<feature type="compositionally biased region" description="Basic and acidic residues" evidence="1">
    <location>
        <begin position="461"/>
        <end position="474"/>
    </location>
</feature>
<feature type="region of interest" description="Disordered" evidence="1">
    <location>
        <begin position="1"/>
        <end position="133"/>
    </location>
</feature>